<evidence type="ECO:0000259" key="2">
    <source>
        <dbReference type="Pfam" id="PF11181"/>
    </source>
</evidence>
<dbReference type="PATRIC" id="fig|1348662.3.peg.740"/>
<dbReference type="HOGENOM" id="CLU_070264_3_1_11"/>
<name>U3GXS4_9CORY</name>
<dbReference type="AlphaFoldDB" id="U3GXS4"/>
<evidence type="ECO:0000313" key="4">
    <source>
        <dbReference type="Proteomes" id="UP000016943"/>
    </source>
</evidence>
<organism evidence="3 4">
    <name type="scientific">Corynebacterium argentoratense DSM 44202</name>
    <dbReference type="NCBI Taxonomy" id="1348662"/>
    <lineage>
        <taxon>Bacteria</taxon>
        <taxon>Bacillati</taxon>
        <taxon>Actinomycetota</taxon>
        <taxon>Actinomycetes</taxon>
        <taxon>Mycobacteriales</taxon>
        <taxon>Corynebacteriaceae</taxon>
        <taxon>Corynebacterium</taxon>
    </lineage>
</organism>
<proteinExistence type="predicted"/>
<dbReference type="KEGG" id="caz:CARG_03765"/>
<dbReference type="STRING" id="1348662.CARG_03765"/>
<evidence type="ECO:0000313" key="3">
    <source>
        <dbReference type="EMBL" id="AGU14901.1"/>
    </source>
</evidence>
<dbReference type="EMBL" id="CP006365">
    <property type="protein sequence ID" value="AGU14901.1"/>
    <property type="molecule type" value="Genomic_DNA"/>
</dbReference>
<dbReference type="Pfam" id="PF11181">
    <property type="entry name" value="YflT"/>
    <property type="match status" value="1"/>
</dbReference>
<keyword evidence="1" id="KW-0812">Transmembrane</keyword>
<evidence type="ECO:0000256" key="1">
    <source>
        <dbReference type="SAM" id="Phobius"/>
    </source>
</evidence>
<dbReference type="eggNOG" id="ENOG5032RS7">
    <property type="taxonomic scope" value="Bacteria"/>
</dbReference>
<dbReference type="Proteomes" id="UP000016943">
    <property type="component" value="Chromosome"/>
</dbReference>
<keyword evidence="4" id="KW-1185">Reference proteome</keyword>
<feature type="transmembrane region" description="Helical" evidence="1">
    <location>
        <begin position="78"/>
        <end position="99"/>
    </location>
</feature>
<dbReference type="InterPro" id="IPR025889">
    <property type="entry name" value="GSP17M-like_dom"/>
</dbReference>
<feature type="domain" description="General stress protein 17M-like" evidence="2">
    <location>
        <begin position="2"/>
        <end position="70"/>
    </location>
</feature>
<feature type="transmembrane region" description="Helical" evidence="1">
    <location>
        <begin position="50"/>
        <end position="72"/>
    </location>
</feature>
<protein>
    <recommendedName>
        <fullName evidence="2">General stress protein 17M-like domain-containing protein</fullName>
    </recommendedName>
</protein>
<accession>U3GXS4</accession>
<keyword evidence="1" id="KW-0472">Membrane</keyword>
<keyword evidence="1" id="KW-1133">Transmembrane helix</keyword>
<sequence>MGSFETYEQAQAAVEMLTKDDSFPVAELTIVGVDLMEVERVVGRLSWGKVLVSGALSGIWMGAFFGLLMGFFNENWVGPLIAGVVMGLIFGVTSSSVSYGASKKSRDFSTTTEIVAGRYDVLCSPPHARQARDMIARAHL</sequence>
<gene>
    <name evidence="3" type="ORF">CARG_03765</name>
</gene>
<reference evidence="3 4" key="1">
    <citation type="journal article" date="2013" name="Genome Announc.">
        <title>Whole-Genome Sequence of the Clinical Strain Corynebacterium argentoratense DSM 44202, Isolated from a Human Throat Specimen.</title>
        <authorList>
            <person name="Bomholt C."/>
            <person name="Glaub A."/>
            <person name="Gravermann K."/>
            <person name="Albersmeier A."/>
            <person name="Brinkrolf K."/>
            <person name="Ruckert C."/>
            <person name="Tauch A."/>
        </authorList>
    </citation>
    <scope>NUCLEOTIDE SEQUENCE [LARGE SCALE GENOMIC DNA]</scope>
    <source>
        <strain evidence="3">DSM 44202</strain>
    </source>
</reference>